<protein>
    <submittedName>
        <fullName evidence="1">Uncharacterized protein</fullName>
    </submittedName>
</protein>
<proteinExistence type="predicted"/>
<dbReference type="RefSeq" id="WP_193670343.1">
    <property type="nucleotide sequence ID" value="NZ_JACDTV010000013.1"/>
</dbReference>
<organism evidence="1 2">
    <name type="scientific">Nocardioides salarius</name>
    <dbReference type="NCBI Taxonomy" id="374513"/>
    <lineage>
        <taxon>Bacteria</taxon>
        <taxon>Bacillati</taxon>
        <taxon>Actinomycetota</taxon>
        <taxon>Actinomycetes</taxon>
        <taxon>Propionibacteriales</taxon>
        <taxon>Nocardioidaceae</taxon>
        <taxon>Nocardioides</taxon>
    </lineage>
</organism>
<reference evidence="1 2" key="1">
    <citation type="submission" date="2021-01" db="EMBL/GenBank/DDBJ databases">
        <title>Sequencing the genomes of 1000 actinobacteria strains.</title>
        <authorList>
            <person name="Klenk H.-P."/>
        </authorList>
    </citation>
    <scope>NUCLEOTIDE SEQUENCE [LARGE SCALE GENOMIC DNA]</scope>
    <source>
        <strain evidence="1 2">DSM 18239</strain>
    </source>
</reference>
<dbReference type="EMBL" id="JAFBBZ010000001">
    <property type="protein sequence ID" value="MBM7510212.1"/>
    <property type="molecule type" value="Genomic_DNA"/>
</dbReference>
<evidence type="ECO:0000313" key="1">
    <source>
        <dbReference type="EMBL" id="MBM7510212.1"/>
    </source>
</evidence>
<gene>
    <name evidence="1" type="ORF">JOE61_004026</name>
</gene>
<dbReference type="Proteomes" id="UP000732378">
    <property type="component" value="Unassembled WGS sequence"/>
</dbReference>
<accession>A0ABS2MGG9</accession>
<comment type="caution">
    <text evidence="1">The sequence shown here is derived from an EMBL/GenBank/DDBJ whole genome shotgun (WGS) entry which is preliminary data.</text>
</comment>
<sequence>MKSSGRGRAQSDEFYVVDLCDEALGEAGLRQHRFPWLLGDPSPKTGRATALPVDAYWPSRSLVVEFYERQHTEAVAFFDKPDRITVSGVPRGEQRALYDERRRQLIPQHGLRLVVISLEAFENKRGKIVRSHDRDLDAVARLLS</sequence>
<keyword evidence="2" id="KW-1185">Reference proteome</keyword>
<evidence type="ECO:0000313" key="2">
    <source>
        <dbReference type="Proteomes" id="UP000732378"/>
    </source>
</evidence>
<name>A0ABS2MGG9_9ACTN</name>